<evidence type="ECO:0000313" key="2">
    <source>
        <dbReference type="Proteomes" id="UP001304423"/>
    </source>
</evidence>
<dbReference type="InterPro" id="IPR009493">
    <property type="entry name" value="P2_GpE"/>
</dbReference>
<reference evidence="1" key="1">
    <citation type="submission" date="2023-10" db="EMBL/GenBank/DDBJ databases">
        <title>Clonality and diversity in the soft rot Dickeya solani phytopathogen.</title>
        <authorList>
            <person name="Pedron J."/>
            <person name="Van Gijsegem F."/>
            <person name="Portier P."/>
            <person name="Taghouti G."/>
        </authorList>
    </citation>
    <scope>NUCLEOTIDE SEQUENCE</scope>
    <source>
        <strain evidence="1">CFBP5647</strain>
    </source>
</reference>
<proteinExistence type="predicted"/>
<dbReference type="Pfam" id="PF06528">
    <property type="entry name" value="Phage_P2_GpE"/>
    <property type="match status" value="1"/>
</dbReference>
<dbReference type="RefSeq" id="WP_316394341.1">
    <property type="nucleotide sequence ID" value="NZ_CP136339.1"/>
</dbReference>
<organism evidence="1 2">
    <name type="scientific">Dickeya solani</name>
    <dbReference type="NCBI Taxonomy" id="1089444"/>
    <lineage>
        <taxon>Bacteria</taxon>
        <taxon>Pseudomonadati</taxon>
        <taxon>Pseudomonadota</taxon>
        <taxon>Gammaproteobacteria</taxon>
        <taxon>Enterobacterales</taxon>
        <taxon>Pectobacteriaceae</taxon>
        <taxon>Dickeya</taxon>
    </lineage>
</organism>
<dbReference type="Proteomes" id="UP001304423">
    <property type="component" value="Chromosome"/>
</dbReference>
<name>A0AAX4F3V8_9GAMM</name>
<gene>
    <name evidence="1" type="ORF">RXA29_09270</name>
</gene>
<sequence length="38" mass="4222">MADIAAIFHWPPSAMYDMTISELIAWRSRAAARSGTPE</sequence>
<evidence type="ECO:0000313" key="1">
    <source>
        <dbReference type="EMBL" id="WOA54379.1"/>
    </source>
</evidence>
<dbReference type="AlphaFoldDB" id="A0AAX4F3V8"/>
<protein>
    <submittedName>
        <fullName evidence="1">GpE family phage tail protein</fullName>
    </submittedName>
</protein>
<dbReference type="EMBL" id="CP136339">
    <property type="protein sequence ID" value="WOA54379.1"/>
    <property type="molecule type" value="Genomic_DNA"/>
</dbReference>
<accession>A0AAX4F3V8</accession>